<dbReference type="Proteomes" id="UP000680706">
    <property type="component" value="Chromosome"/>
</dbReference>
<dbReference type="EMBL" id="CP074126">
    <property type="protein sequence ID" value="QUS57349.1"/>
    <property type="molecule type" value="Genomic_DNA"/>
</dbReference>
<gene>
    <name evidence="1" type="ORF">KGB56_08150</name>
</gene>
<sequence length="126" mass="12935">METKVQGARNWAFLLSAAHGNLSTDTITLASGQGTLEAGTVLGKAAANGEYITSPAAEEAGMEGAETATAILAVRTDTASGPVEALVVNGLAEVKSDLLIFDDSVDDTVKISAKREQLAAAFIKVR</sequence>
<organism evidence="1 2">
    <name type="scientific">Pseudovibrio brasiliensis</name>
    <dbReference type="NCBI Taxonomy" id="1898042"/>
    <lineage>
        <taxon>Bacteria</taxon>
        <taxon>Pseudomonadati</taxon>
        <taxon>Pseudomonadota</taxon>
        <taxon>Alphaproteobacteria</taxon>
        <taxon>Hyphomicrobiales</taxon>
        <taxon>Stappiaceae</taxon>
        <taxon>Pseudovibrio</taxon>
    </lineage>
</organism>
<reference evidence="1 2" key="1">
    <citation type="journal article" date="2021" name="Angew. Chem. Int. Ed. Engl.">
        <title>A novel family of nonribosomal peptides modulate collective behavior in Pseudovibrio bacteria isolated from marine sponges.</title>
        <authorList>
            <person name="Ioca L.P."/>
            <person name="Dai Y."/>
            <person name="Kunakom S."/>
            <person name="Diaz-Espinosa J."/>
            <person name="Krunic A."/>
            <person name="Crnkovic C.M."/>
            <person name="Orjala J."/>
            <person name="Sanchez L.M."/>
            <person name="Ferreira A.G."/>
            <person name="Berlinck R.G.S."/>
            <person name="Eustaquio A.S."/>
        </authorList>
    </citation>
    <scope>NUCLEOTIDE SEQUENCE [LARGE SCALE GENOMIC DNA]</scope>
    <source>
        <strain evidence="1 2">Ab134</strain>
    </source>
</reference>
<protein>
    <submittedName>
        <fullName evidence="1">Head decoration protein</fullName>
    </submittedName>
</protein>
<dbReference type="Pfam" id="PF02924">
    <property type="entry name" value="HDPD"/>
    <property type="match status" value="1"/>
</dbReference>
<proteinExistence type="predicted"/>
<accession>A0ABX8AQH9</accession>
<keyword evidence="2" id="KW-1185">Reference proteome</keyword>
<dbReference type="RefSeq" id="WP_075699043.1">
    <property type="nucleotide sequence ID" value="NZ_CP074126.1"/>
</dbReference>
<dbReference type="InterPro" id="IPR004195">
    <property type="entry name" value="Head_decoration_D"/>
</dbReference>
<name>A0ABX8AQH9_9HYPH</name>
<evidence type="ECO:0000313" key="1">
    <source>
        <dbReference type="EMBL" id="QUS57349.1"/>
    </source>
</evidence>
<evidence type="ECO:0000313" key="2">
    <source>
        <dbReference type="Proteomes" id="UP000680706"/>
    </source>
</evidence>